<dbReference type="Pfam" id="PF11299">
    <property type="entry name" value="DUF3100"/>
    <property type="match status" value="1"/>
</dbReference>
<dbReference type="RefSeq" id="WP_139623939.1">
    <property type="nucleotide sequence ID" value="NZ_VDMP01000026.1"/>
</dbReference>
<feature type="transmembrane region" description="Helical" evidence="1">
    <location>
        <begin position="428"/>
        <end position="451"/>
    </location>
</feature>
<feature type="transmembrane region" description="Helical" evidence="1">
    <location>
        <begin position="203"/>
        <end position="224"/>
    </location>
</feature>
<dbReference type="EMBL" id="VDMP01000026">
    <property type="protein sequence ID" value="TNM37398.1"/>
    <property type="molecule type" value="Genomic_DNA"/>
</dbReference>
<dbReference type="OrthoDB" id="5451070at2"/>
<feature type="transmembrane region" description="Helical" evidence="1">
    <location>
        <begin position="84"/>
        <end position="107"/>
    </location>
</feature>
<name>A0A5C4VNE4_9ACTN</name>
<organism evidence="2 3">
    <name type="scientific">Nocardioides albidus</name>
    <dbReference type="NCBI Taxonomy" id="1517589"/>
    <lineage>
        <taxon>Bacteria</taxon>
        <taxon>Bacillati</taxon>
        <taxon>Actinomycetota</taxon>
        <taxon>Actinomycetes</taxon>
        <taxon>Propionibacteriales</taxon>
        <taxon>Nocardioidaceae</taxon>
        <taxon>Nocardioides</taxon>
    </lineage>
</organism>
<protein>
    <submittedName>
        <fullName evidence="2">DUF3100 domain-containing protein</fullName>
    </submittedName>
</protein>
<dbReference type="InterPro" id="IPR021450">
    <property type="entry name" value="DUF3100"/>
</dbReference>
<feature type="transmembrane region" description="Helical" evidence="1">
    <location>
        <begin position="171"/>
        <end position="191"/>
    </location>
</feature>
<feature type="transmembrane region" description="Helical" evidence="1">
    <location>
        <begin position="347"/>
        <end position="379"/>
    </location>
</feature>
<keyword evidence="1" id="KW-1133">Transmembrane helix</keyword>
<dbReference type="AlphaFoldDB" id="A0A5C4VNE4"/>
<feature type="transmembrane region" description="Helical" evidence="1">
    <location>
        <begin position="45"/>
        <end position="64"/>
    </location>
</feature>
<sequence>MTATPTTAHDRWTGSRIVRRLGLLGAIALVLTVVAQLVGDHTVDLGIGEITLYPLIWGLILGGAVSTQRFKPLPARLQHYATELVGIAVLVLAARLAFVVGANIPVLLDAGPALLLQELGHLFGTVLFSLPIAVALRMGRATVGACFSIDREGSFAIVADRYGADSDEYRGVLSMYVFGTVIGALYITLLATAFAEARIFDPLALAMGTGVGSGSVMAASSAAIAAEFPAQADQILALAAVSNLITTVLGLYVGMYVALPASERFYQLLTRRQSRGAATEATLPPVAAEQVTAQAAEVRQATELEPVAEAKHESVPVLPSIALILILFLTSAVIFHGSFDVKMLGGFAIMAALVLVSIWLKKLIGLSAIIGLSTIGAYLGSEWSPVADEIAKVTEPIEFLALTTPVLVLAGLGLGKDMPMLRRIGWRIVPVGLVSFAASFLVATVIGELALGLG</sequence>
<feature type="transmembrane region" description="Helical" evidence="1">
    <location>
        <begin position="236"/>
        <end position="259"/>
    </location>
</feature>
<gene>
    <name evidence="2" type="ORF">FHP29_16325</name>
</gene>
<feature type="transmembrane region" description="Helical" evidence="1">
    <location>
        <begin position="21"/>
        <end position="39"/>
    </location>
</feature>
<reference evidence="2 3" key="1">
    <citation type="journal article" date="2016" name="Int. J. Syst. Evol. Microbiol.">
        <title>Nocardioides albidus sp. nov., an actinobacterium isolated from garden soil.</title>
        <authorList>
            <person name="Singh H."/>
            <person name="Du J."/>
            <person name="Trinh H."/>
            <person name="Won K."/>
            <person name="Yang J.E."/>
            <person name="Yin C."/>
            <person name="Kook M."/>
            <person name="Yi T.H."/>
        </authorList>
    </citation>
    <scope>NUCLEOTIDE SEQUENCE [LARGE SCALE GENOMIC DNA]</scope>
    <source>
        <strain evidence="2 3">CCTCC AB 2015297</strain>
    </source>
</reference>
<comment type="caution">
    <text evidence="2">The sequence shown here is derived from an EMBL/GenBank/DDBJ whole genome shotgun (WGS) entry which is preliminary data.</text>
</comment>
<evidence type="ECO:0000313" key="3">
    <source>
        <dbReference type="Proteomes" id="UP000313231"/>
    </source>
</evidence>
<feature type="transmembrane region" description="Helical" evidence="1">
    <location>
        <begin position="119"/>
        <end position="136"/>
    </location>
</feature>
<keyword evidence="1" id="KW-0472">Membrane</keyword>
<evidence type="ECO:0000256" key="1">
    <source>
        <dbReference type="SAM" id="Phobius"/>
    </source>
</evidence>
<evidence type="ECO:0000313" key="2">
    <source>
        <dbReference type="EMBL" id="TNM37398.1"/>
    </source>
</evidence>
<feature type="transmembrane region" description="Helical" evidence="1">
    <location>
        <begin position="399"/>
        <end position="416"/>
    </location>
</feature>
<dbReference type="Proteomes" id="UP000313231">
    <property type="component" value="Unassembled WGS sequence"/>
</dbReference>
<proteinExistence type="predicted"/>
<keyword evidence="1" id="KW-0812">Transmembrane</keyword>
<feature type="transmembrane region" description="Helical" evidence="1">
    <location>
        <begin position="317"/>
        <end position="335"/>
    </location>
</feature>
<accession>A0A5C4VNE4</accession>
<keyword evidence="3" id="KW-1185">Reference proteome</keyword>